<dbReference type="Pfam" id="PF13765">
    <property type="entry name" value="PRY"/>
    <property type="match status" value="1"/>
</dbReference>
<dbReference type="InterPro" id="IPR051051">
    <property type="entry name" value="E3_ubiq-ligase_TRIM/RNF"/>
</dbReference>
<dbReference type="Pfam" id="PF00622">
    <property type="entry name" value="SPRY"/>
    <property type="match status" value="1"/>
</dbReference>
<proteinExistence type="predicted"/>
<dbReference type="PROSITE" id="PS50188">
    <property type="entry name" value="B302_SPRY"/>
    <property type="match status" value="1"/>
</dbReference>
<evidence type="ECO:0000313" key="5">
    <source>
        <dbReference type="Ensembl" id="ENSGACP00000022966.1"/>
    </source>
</evidence>
<name>G3PZC6_GASAC</name>
<keyword evidence="1" id="KW-0479">Metal-binding</keyword>
<dbReference type="PRINTS" id="PR01407">
    <property type="entry name" value="BUTYPHLNCDUF"/>
</dbReference>
<dbReference type="InterPro" id="IPR006574">
    <property type="entry name" value="PRY"/>
</dbReference>
<protein>
    <recommendedName>
        <fullName evidence="4">B30.2/SPRY domain-containing protein</fullName>
    </recommendedName>
</protein>
<reference evidence="5" key="1">
    <citation type="submission" date="2006-01" db="EMBL/GenBank/DDBJ databases">
        <authorList>
            <person name="Lindblad-Toh K."/>
            <person name="Mauceli E."/>
            <person name="Grabherr M."/>
            <person name="Chang J.L."/>
            <person name="Lander E.S."/>
        </authorList>
    </citation>
    <scope>NUCLEOTIDE SEQUENCE [LARGE SCALE GENOMIC DNA]</scope>
</reference>
<evidence type="ECO:0000256" key="2">
    <source>
        <dbReference type="ARBA" id="ARBA00022771"/>
    </source>
</evidence>
<dbReference type="GO" id="GO:0008270">
    <property type="term" value="F:zinc ion binding"/>
    <property type="evidence" value="ECO:0007669"/>
    <property type="project" value="UniProtKB-KW"/>
</dbReference>
<keyword evidence="3" id="KW-0862">Zinc</keyword>
<evidence type="ECO:0000256" key="1">
    <source>
        <dbReference type="ARBA" id="ARBA00022723"/>
    </source>
</evidence>
<dbReference type="PANTHER" id="PTHR25465">
    <property type="entry name" value="B-BOX DOMAIN CONTAINING"/>
    <property type="match status" value="1"/>
</dbReference>
<dbReference type="InterPro" id="IPR003879">
    <property type="entry name" value="Butyrophylin_SPRY"/>
</dbReference>
<dbReference type="InterPro" id="IPR001870">
    <property type="entry name" value="B30.2/SPRY"/>
</dbReference>
<dbReference type="SMART" id="SM00589">
    <property type="entry name" value="PRY"/>
    <property type="match status" value="1"/>
</dbReference>
<dbReference type="OMA" id="WYNRNDA"/>
<dbReference type="Gene3D" id="2.60.120.920">
    <property type="match status" value="1"/>
</dbReference>
<dbReference type="SMART" id="SM00449">
    <property type="entry name" value="SPRY"/>
    <property type="match status" value="1"/>
</dbReference>
<organism evidence="5">
    <name type="scientific">Gasterosteus aculeatus</name>
    <name type="common">Three-spined stickleback</name>
    <dbReference type="NCBI Taxonomy" id="69293"/>
    <lineage>
        <taxon>Eukaryota</taxon>
        <taxon>Metazoa</taxon>
        <taxon>Chordata</taxon>
        <taxon>Craniata</taxon>
        <taxon>Vertebrata</taxon>
        <taxon>Euteleostomi</taxon>
        <taxon>Actinopterygii</taxon>
        <taxon>Neopterygii</taxon>
        <taxon>Teleostei</taxon>
        <taxon>Neoteleostei</taxon>
        <taxon>Acanthomorphata</taxon>
        <taxon>Eupercaria</taxon>
        <taxon>Perciformes</taxon>
        <taxon>Cottioidei</taxon>
        <taxon>Gasterosteales</taxon>
        <taxon>Gasterosteidae</taxon>
        <taxon>Gasterosteus</taxon>
    </lineage>
</organism>
<dbReference type="InParanoid" id="G3PZC6"/>
<evidence type="ECO:0000259" key="4">
    <source>
        <dbReference type="PROSITE" id="PS50188"/>
    </source>
</evidence>
<reference evidence="5" key="2">
    <citation type="submission" date="2024-04" db="UniProtKB">
        <authorList>
            <consortium name="Ensembl"/>
        </authorList>
    </citation>
    <scope>IDENTIFICATION</scope>
</reference>
<dbReference type="STRING" id="69293.ENSGACP00000022966"/>
<dbReference type="Bgee" id="ENSGACG00000017378">
    <property type="expression patterns" value="Expressed in pharyngeal gill and 7 other cell types or tissues"/>
</dbReference>
<sequence length="165" mass="18868">DFCELSLDSTTAGQNLSVSDDNRLATLVKEKRLYPDHPERFDRWRQLLCGEGLTGRCYWEVRWKGRVQIGVRYRGINRRGDGDNCCIGRNDQSWSLFCTAQSFTAWHNNEPEEVPVPPPDSNRMALYLDWPAGTVSFYLLPSVGPSAKRTHLHTFHCTFSGALYP</sequence>
<dbReference type="InterPro" id="IPR013320">
    <property type="entry name" value="ConA-like_dom_sf"/>
</dbReference>
<keyword evidence="2" id="KW-0863">Zinc-finger</keyword>
<dbReference type="GO" id="GO:0005737">
    <property type="term" value="C:cytoplasm"/>
    <property type="evidence" value="ECO:0007669"/>
    <property type="project" value="UniProtKB-ARBA"/>
</dbReference>
<feature type="domain" description="B30.2/SPRY" evidence="4">
    <location>
        <begin position="1"/>
        <end position="165"/>
    </location>
</feature>
<dbReference type="InterPro" id="IPR003877">
    <property type="entry name" value="SPRY_dom"/>
</dbReference>
<evidence type="ECO:0000256" key="3">
    <source>
        <dbReference type="ARBA" id="ARBA00022833"/>
    </source>
</evidence>
<dbReference type="InterPro" id="IPR043136">
    <property type="entry name" value="B30.2/SPRY_sf"/>
</dbReference>
<dbReference type="PANTHER" id="PTHR25465:SF14">
    <property type="entry name" value="E3 UBIQUITIN-PROTEIN LIGASE TRIM65"/>
    <property type="match status" value="1"/>
</dbReference>
<dbReference type="Ensembl" id="ENSGACT00000023009.1">
    <property type="protein sequence ID" value="ENSGACP00000022966.1"/>
    <property type="gene ID" value="ENSGACG00000017378.1"/>
</dbReference>
<dbReference type="SUPFAM" id="SSF49899">
    <property type="entry name" value="Concanavalin A-like lectins/glucanases"/>
    <property type="match status" value="1"/>
</dbReference>
<dbReference type="AlphaFoldDB" id="G3PZC6"/>
<accession>G3PZC6</accession>